<proteinExistence type="predicted"/>
<dbReference type="RefSeq" id="XP_023584307.1">
    <property type="nucleotide sequence ID" value="XM_023728539.1"/>
</dbReference>
<dbReference type="KEGG" id="tmu:111820014"/>
<organism evidence="1 2">
    <name type="scientific">Trichechus manatus latirostris</name>
    <name type="common">Florida manatee</name>
    <dbReference type="NCBI Taxonomy" id="127582"/>
    <lineage>
        <taxon>Eukaryota</taxon>
        <taxon>Metazoa</taxon>
        <taxon>Chordata</taxon>
        <taxon>Craniata</taxon>
        <taxon>Vertebrata</taxon>
        <taxon>Euteleostomi</taxon>
        <taxon>Mammalia</taxon>
        <taxon>Eutheria</taxon>
        <taxon>Afrotheria</taxon>
        <taxon>Sirenia</taxon>
        <taxon>Trichechidae</taxon>
        <taxon>Trichechus</taxon>
    </lineage>
</organism>
<dbReference type="GeneID" id="111820014"/>
<gene>
    <name evidence="2" type="primary">LOC111820014</name>
</gene>
<protein>
    <submittedName>
        <fullName evidence="2">Uncharacterized protein LOC111820014</fullName>
    </submittedName>
</protein>
<sequence length="640" mass="70250">MGTTESLKLAVPLLMARMTQLLQRTLVLGDLPQPLCQKFTRFFQAVPLPPYCFGFTNCLNVAPWDHRLLTTVLRGQNITGPRRRSGKKEFLWEVFAVVRARVERLEGLGQYRELVRYLKAVKCEDSVGLRDLRDKVPFYLCKCGDFTGAAYALLSPVNTLACCTACRLTPAHFESYLKMLWTGGVPAGNDIQDTGHWTVSVGEEPGALVSPRRSCPSPGVAVKPWILMKQALRMLFGNQALYQNARCWSALLALWGSSPVLEQSGLLTMLTLQAPSFSFQKKVLRASDAILQELRLHGNATLPADLFFGPLGLEACLLLCTQAAREMLVTEFPWLTSLLDIVLAFGKNLWALKVFLEGVSKTPAIYEVIGMISRDLSYQKYTLLRLWQILGPDYVGELLCLLLGFRSIDLQTPVSAHHAPDGPATCGHGPGAPPAVDHGGCRRCTGQGGVVAPSRVSKATLTLPGVLGQSRWTFTVSRPCRHRTWTPPTSCSWAPWCRLWKTCDSAAAGALGGERVGGPAVGAPTLWFLCVLFSLPDTGRAVAWVILAGWPPDCSLVSREENGRQGGLRGHVGTRPHQARTGGFCLKARCRWACRLVQGHHLPPMAPRQEVGCRLCTFLLAGLRCRALLSRGPEWVEFGP</sequence>
<reference evidence="2" key="1">
    <citation type="submission" date="2025-08" db="UniProtKB">
        <authorList>
            <consortium name="RefSeq"/>
        </authorList>
    </citation>
    <scope>IDENTIFICATION</scope>
</reference>
<evidence type="ECO:0000313" key="1">
    <source>
        <dbReference type="Proteomes" id="UP000248480"/>
    </source>
</evidence>
<dbReference type="Proteomes" id="UP000248480">
    <property type="component" value="Unplaced"/>
</dbReference>
<evidence type="ECO:0000313" key="2">
    <source>
        <dbReference type="RefSeq" id="XP_023584307.1"/>
    </source>
</evidence>
<dbReference type="InParanoid" id="A0A2Y9QQP6"/>
<dbReference type="AlphaFoldDB" id="A0A2Y9QQP6"/>
<name>A0A2Y9QQP6_TRIMA</name>
<keyword evidence="1" id="KW-1185">Reference proteome</keyword>
<accession>A0A2Y9QQP6</accession>